<dbReference type="AlphaFoldDB" id="A0A158L2L8"/>
<sequence length="52" mass="6062">MGWLWTWSGISFGYRVDDQLRTHDGRHVGRFIEEEIYGADGLYLGELASEDR</sequence>
<dbReference type="Proteomes" id="UP000055019">
    <property type="component" value="Unassembled WGS sequence"/>
</dbReference>
<keyword evidence="2" id="KW-1185">Reference proteome</keyword>
<proteinExistence type="predicted"/>
<gene>
    <name evidence="1" type="ORF">AWB74_08197</name>
</gene>
<dbReference type="EMBL" id="FCOM02000097">
    <property type="protein sequence ID" value="SAL87637.1"/>
    <property type="molecule type" value="Genomic_DNA"/>
</dbReference>
<reference evidence="1" key="1">
    <citation type="submission" date="2016-01" db="EMBL/GenBank/DDBJ databases">
        <authorList>
            <person name="Peeters C."/>
        </authorList>
    </citation>
    <scope>NUCLEOTIDE SEQUENCE [LARGE SCALE GENOMIC DNA]</scope>
    <source>
        <strain evidence="1">LMG 29317</strain>
    </source>
</reference>
<name>A0A158L2L8_9BURK</name>
<comment type="caution">
    <text evidence="1">The sequence shown here is derived from an EMBL/GenBank/DDBJ whole genome shotgun (WGS) entry which is preliminary data.</text>
</comment>
<evidence type="ECO:0000313" key="2">
    <source>
        <dbReference type="Proteomes" id="UP000055019"/>
    </source>
</evidence>
<organism evidence="1 2">
    <name type="scientific">Caballeronia arvi</name>
    <dbReference type="NCBI Taxonomy" id="1777135"/>
    <lineage>
        <taxon>Bacteria</taxon>
        <taxon>Pseudomonadati</taxon>
        <taxon>Pseudomonadota</taxon>
        <taxon>Betaproteobacteria</taxon>
        <taxon>Burkholderiales</taxon>
        <taxon>Burkholderiaceae</taxon>
        <taxon>Caballeronia</taxon>
    </lineage>
</organism>
<protein>
    <submittedName>
        <fullName evidence="1">Uncharacterized protein</fullName>
    </submittedName>
</protein>
<evidence type="ECO:0000313" key="1">
    <source>
        <dbReference type="EMBL" id="SAL87637.1"/>
    </source>
</evidence>
<accession>A0A158L2L8</accession>